<gene>
    <name evidence="9" type="ORF">N8I77_013335</name>
</gene>
<feature type="transmembrane region" description="Helical" evidence="7">
    <location>
        <begin position="181"/>
        <end position="201"/>
    </location>
</feature>
<name>A0AAD9S1B4_PHOAM</name>
<accession>A0AAD9S1B4</accession>
<comment type="caution">
    <text evidence="9">The sequence shown here is derived from an EMBL/GenBank/DDBJ whole genome shotgun (WGS) entry which is preliminary data.</text>
</comment>
<keyword evidence="4 7" id="KW-1133">Transmembrane helix</keyword>
<feature type="transmembrane region" description="Helical" evidence="7">
    <location>
        <begin position="446"/>
        <end position="467"/>
    </location>
</feature>
<feature type="transmembrane region" description="Helical" evidence="7">
    <location>
        <begin position="381"/>
        <end position="402"/>
    </location>
</feature>
<evidence type="ECO:0000256" key="6">
    <source>
        <dbReference type="SAM" id="MobiDB-lite"/>
    </source>
</evidence>
<feature type="transmembrane region" description="Helical" evidence="7">
    <location>
        <begin position="303"/>
        <end position="321"/>
    </location>
</feature>
<dbReference type="InterPro" id="IPR036259">
    <property type="entry name" value="MFS_trans_sf"/>
</dbReference>
<evidence type="ECO:0000256" key="3">
    <source>
        <dbReference type="ARBA" id="ARBA00022692"/>
    </source>
</evidence>
<evidence type="ECO:0000259" key="8">
    <source>
        <dbReference type="PROSITE" id="PS50850"/>
    </source>
</evidence>
<evidence type="ECO:0000313" key="9">
    <source>
        <dbReference type="EMBL" id="KAK2596445.1"/>
    </source>
</evidence>
<dbReference type="PANTHER" id="PTHR23502:SF51">
    <property type="entry name" value="QUINIDINE RESISTANCE PROTEIN 1-RELATED"/>
    <property type="match status" value="1"/>
</dbReference>
<feature type="region of interest" description="Disordered" evidence="6">
    <location>
        <begin position="480"/>
        <end position="502"/>
    </location>
</feature>
<dbReference type="FunFam" id="1.20.1720.10:FF:000009">
    <property type="entry name" value="MFS multidrug transporter"/>
    <property type="match status" value="1"/>
</dbReference>
<evidence type="ECO:0000256" key="4">
    <source>
        <dbReference type="ARBA" id="ARBA00022989"/>
    </source>
</evidence>
<dbReference type="EMBL" id="JAUJFL010000011">
    <property type="protein sequence ID" value="KAK2596445.1"/>
    <property type="molecule type" value="Genomic_DNA"/>
</dbReference>
<keyword evidence="10" id="KW-1185">Reference proteome</keyword>
<evidence type="ECO:0000256" key="1">
    <source>
        <dbReference type="ARBA" id="ARBA00004141"/>
    </source>
</evidence>
<dbReference type="InterPro" id="IPR011701">
    <property type="entry name" value="MFS"/>
</dbReference>
<dbReference type="AlphaFoldDB" id="A0AAD9S1B4"/>
<feature type="transmembrane region" description="Helical" evidence="7">
    <location>
        <begin position="93"/>
        <end position="120"/>
    </location>
</feature>
<evidence type="ECO:0000256" key="7">
    <source>
        <dbReference type="SAM" id="Phobius"/>
    </source>
</evidence>
<dbReference type="GO" id="GO:0005886">
    <property type="term" value="C:plasma membrane"/>
    <property type="evidence" value="ECO:0007669"/>
    <property type="project" value="TreeGrafter"/>
</dbReference>
<dbReference type="Proteomes" id="UP001265746">
    <property type="component" value="Unassembled WGS sequence"/>
</dbReference>
<dbReference type="Pfam" id="PF07690">
    <property type="entry name" value="MFS_1"/>
    <property type="match status" value="1"/>
</dbReference>
<proteinExistence type="predicted"/>
<dbReference type="SUPFAM" id="SSF103473">
    <property type="entry name" value="MFS general substrate transporter"/>
    <property type="match status" value="1"/>
</dbReference>
<organism evidence="9 10">
    <name type="scientific">Phomopsis amygdali</name>
    <name type="common">Fusicoccum amygdali</name>
    <dbReference type="NCBI Taxonomy" id="1214568"/>
    <lineage>
        <taxon>Eukaryota</taxon>
        <taxon>Fungi</taxon>
        <taxon>Dikarya</taxon>
        <taxon>Ascomycota</taxon>
        <taxon>Pezizomycotina</taxon>
        <taxon>Sordariomycetes</taxon>
        <taxon>Sordariomycetidae</taxon>
        <taxon>Diaporthales</taxon>
        <taxon>Diaporthaceae</taxon>
        <taxon>Diaporthe</taxon>
    </lineage>
</organism>
<evidence type="ECO:0000313" key="10">
    <source>
        <dbReference type="Proteomes" id="UP001265746"/>
    </source>
</evidence>
<feature type="transmembrane region" description="Helical" evidence="7">
    <location>
        <begin position="357"/>
        <end position="375"/>
    </location>
</feature>
<evidence type="ECO:0000256" key="5">
    <source>
        <dbReference type="ARBA" id="ARBA00023136"/>
    </source>
</evidence>
<feature type="transmembrane region" description="Helical" evidence="7">
    <location>
        <begin position="423"/>
        <end position="440"/>
    </location>
</feature>
<feature type="domain" description="Major facilitator superfamily (MFS) profile" evidence="8">
    <location>
        <begin position="27"/>
        <end position="471"/>
    </location>
</feature>
<feature type="transmembrane region" description="Helical" evidence="7">
    <location>
        <begin position="25"/>
        <end position="46"/>
    </location>
</feature>
<protein>
    <recommendedName>
        <fullName evidence="8">Major facilitator superfamily (MFS) profile domain-containing protein</fullName>
    </recommendedName>
</protein>
<dbReference type="Gene3D" id="1.20.1250.20">
    <property type="entry name" value="MFS general substrate transporter like domains"/>
    <property type="match status" value="1"/>
</dbReference>
<comment type="subcellular location">
    <subcellularLocation>
        <location evidence="1">Membrane</location>
        <topology evidence="1">Multi-pass membrane protein</topology>
    </subcellularLocation>
</comment>
<feature type="transmembrane region" description="Helical" evidence="7">
    <location>
        <begin position="58"/>
        <end position="81"/>
    </location>
</feature>
<keyword evidence="5 7" id="KW-0472">Membrane</keyword>
<keyword evidence="2" id="KW-0813">Transport</keyword>
<sequence>MNSDHSTLKPSSEEVYSVFSKSSKAWIAFLVGLSGFFSPLSANIYFPAITHISQDLHVSLELVNLTITAYLICQCITPSITGDLADMVGRRPVYLLVLSVYFGANLGLSIQKTYVGLLVLRMIQSMGASRTIALCLSVIHDIAAPHERGKYMGAAMTGPNAAPSIGPVLGGFLVEKAGWQWIFRFLAILSGLNLVLMAISFPETGCAMVGNGSLPVSGINRSLLSCILPQYQTSEIATTAGQKPRLPMPNPLIALKILFKKDVALLMYANGVFYMNYQCSQSSLSSLFMTTYGLNALQAGLCYLPYGIACTAGTFLTGMVIDRDYRITAAAVGFTINKKKGDDLSSFPIEKSRLRSIWYFMGLLIICTVGYGWSIQTETNMVVPLVLQFLSGIGVTGTFNILRTLVIDIHPDNPATASATINIVRGTFAAVGVSIIQVLLDRLKTGWTFTLLAGLCATAYPLLLFNLKFGMNWRQERIMKGKKRNESRDTEMMPQARMIKKA</sequence>
<evidence type="ECO:0000256" key="2">
    <source>
        <dbReference type="ARBA" id="ARBA00022448"/>
    </source>
</evidence>
<dbReference type="GO" id="GO:0022857">
    <property type="term" value="F:transmembrane transporter activity"/>
    <property type="evidence" value="ECO:0007669"/>
    <property type="project" value="InterPro"/>
</dbReference>
<reference evidence="9" key="1">
    <citation type="submission" date="2023-06" db="EMBL/GenBank/DDBJ databases">
        <authorList>
            <person name="Noh H."/>
        </authorList>
    </citation>
    <scope>NUCLEOTIDE SEQUENCE</scope>
    <source>
        <strain evidence="9">DUCC20226</strain>
    </source>
</reference>
<dbReference type="InterPro" id="IPR020846">
    <property type="entry name" value="MFS_dom"/>
</dbReference>
<dbReference type="PROSITE" id="PS50850">
    <property type="entry name" value="MFS"/>
    <property type="match status" value="1"/>
</dbReference>
<feature type="compositionally biased region" description="Basic and acidic residues" evidence="6">
    <location>
        <begin position="480"/>
        <end position="491"/>
    </location>
</feature>
<dbReference type="PANTHER" id="PTHR23502">
    <property type="entry name" value="MAJOR FACILITATOR SUPERFAMILY"/>
    <property type="match status" value="1"/>
</dbReference>
<keyword evidence="3 7" id="KW-0812">Transmembrane</keyword>